<evidence type="ECO:0000256" key="1">
    <source>
        <dbReference type="ARBA" id="ARBA00004167"/>
    </source>
</evidence>
<dbReference type="GO" id="GO:0020037">
    <property type="term" value="F:heme binding"/>
    <property type="evidence" value="ECO:0007669"/>
    <property type="project" value="InterPro"/>
</dbReference>
<keyword evidence="10 13" id="KW-0472">Membrane</keyword>
<dbReference type="EMBL" id="CM004404">
    <property type="protein sequence ID" value="OAY23978.1"/>
    <property type="molecule type" value="Genomic_DNA"/>
</dbReference>
<dbReference type="InterPro" id="IPR017972">
    <property type="entry name" value="Cyt_P450_CS"/>
</dbReference>
<evidence type="ECO:0000256" key="12">
    <source>
        <dbReference type="RuleBase" id="RU000461"/>
    </source>
</evidence>
<evidence type="ECO:0000256" key="5">
    <source>
        <dbReference type="ARBA" id="ARBA00022723"/>
    </source>
</evidence>
<dbReference type="GO" id="GO:0005506">
    <property type="term" value="F:iron ion binding"/>
    <property type="evidence" value="ECO:0007669"/>
    <property type="project" value="InterPro"/>
</dbReference>
<organism evidence="14">
    <name type="scientific">Manihot esculenta</name>
    <name type="common">Cassava</name>
    <name type="synonym">Jatropha manihot</name>
    <dbReference type="NCBI Taxonomy" id="3983"/>
    <lineage>
        <taxon>Eukaryota</taxon>
        <taxon>Viridiplantae</taxon>
        <taxon>Streptophyta</taxon>
        <taxon>Embryophyta</taxon>
        <taxon>Tracheophyta</taxon>
        <taxon>Spermatophyta</taxon>
        <taxon>Magnoliopsida</taxon>
        <taxon>eudicotyledons</taxon>
        <taxon>Gunneridae</taxon>
        <taxon>Pentapetalae</taxon>
        <taxon>rosids</taxon>
        <taxon>fabids</taxon>
        <taxon>Malpighiales</taxon>
        <taxon>Euphorbiaceae</taxon>
        <taxon>Crotonoideae</taxon>
        <taxon>Manihoteae</taxon>
        <taxon>Manihot</taxon>
    </lineage>
</organism>
<dbReference type="GO" id="GO:0016020">
    <property type="term" value="C:membrane"/>
    <property type="evidence" value="ECO:0007669"/>
    <property type="project" value="UniProtKB-SubCell"/>
</dbReference>
<evidence type="ECO:0000256" key="3">
    <source>
        <dbReference type="ARBA" id="ARBA00022617"/>
    </source>
</evidence>
<evidence type="ECO:0000256" key="13">
    <source>
        <dbReference type="SAM" id="Phobius"/>
    </source>
</evidence>
<dbReference type="Pfam" id="PF00067">
    <property type="entry name" value="p450"/>
    <property type="match status" value="1"/>
</dbReference>
<reference evidence="14" key="1">
    <citation type="submission" date="2016-02" db="EMBL/GenBank/DDBJ databases">
        <title>WGS assembly of Manihot esculenta.</title>
        <authorList>
            <person name="Bredeson J.V."/>
            <person name="Prochnik S.E."/>
            <person name="Lyons J.B."/>
            <person name="Schmutz J."/>
            <person name="Grimwood J."/>
            <person name="Vrebalov J."/>
            <person name="Bart R.S."/>
            <person name="Amuge T."/>
            <person name="Ferguson M.E."/>
            <person name="Green R."/>
            <person name="Putnam N."/>
            <person name="Stites J."/>
            <person name="Rounsley S."/>
            <person name="Rokhsar D.S."/>
        </authorList>
    </citation>
    <scope>NUCLEOTIDE SEQUENCE [LARGE SCALE GENOMIC DNA]</scope>
    <source>
        <tissue evidence="14">Leaf</tissue>
    </source>
</reference>
<evidence type="ECO:0000256" key="10">
    <source>
        <dbReference type="ARBA" id="ARBA00023136"/>
    </source>
</evidence>
<proteinExistence type="inferred from homology"/>
<comment type="similarity">
    <text evidence="2 12">Belongs to the cytochrome P450 family.</text>
</comment>
<dbReference type="GO" id="GO:0016705">
    <property type="term" value="F:oxidoreductase activity, acting on paired donors, with incorporation or reduction of molecular oxygen"/>
    <property type="evidence" value="ECO:0007669"/>
    <property type="project" value="InterPro"/>
</dbReference>
<dbReference type="PRINTS" id="PR00463">
    <property type="entry name" value="EP450I"/>
</dbReference>
<evidence type="ECO:0000256" key="8">
    <source>
        <dbReference type="ARBA" id="ARBA00023004"/>
    </source>
</evidence>
<dbReference type="SUPFAM" id="SSF48264">
    <property type="entry name" value="Cytochrome P450"/>
    <property type="match status" value="1"/>
</dbReference>
<keyword evidence="3 11" id="KW-0349">Heme</keyword>
<name>A0A2C9U2P4_MANES</name>
<evidence type="ECO:0000256" key="7">
    <source>
        <dbReference type="ARBA" id="ARBA00023002"/>
    </source>
</evidence>
<evidence type="ECO:0008006" key="15">
    <source>
        <dbReference type="Google" id="ProtNLM"/>
    </source>
</evidence>
<gene>
    <name evidence="14" type="ORF">MANES_18G122500</name>
</gene>
<evidence type="ECO:0000256" key="2">
    <source>
        <dbReference type="ARBA" id="ARBA00010617"/>
    </source>
</evidence>
<keyword evidence="5 11" id="KW-0479">Metal-binding</keyword>
<comment type="subcellular location">
    <subcellularLocation>
        <location evidence="1">Membrane</location>
        <topology evidence="1">Single-pass membrane protein</topology>
    </subcellularLocation>
</comment>
<protein>
    <recommendedName>
        <fullName evidence="15">Cytochrome P450</fullName>
    </recommendedName>
</protein>
<dbReference type="InterPro" id="IPR001128">
    <property type="entry name" value="Cyt_P450"/>
</dbReference>
<keyword evidence="7 12" id="KW-0560">Oxidoreductase</keyword>
<keyword evidence="8 11" id="KW-0408">Iron</keyword>
<accession>A0A2C9U2P4</accession>
<dbReference type="GO" id="GO:0004497">
    <property type="term" value="F:monooxygenase activity"/>
    <property type="evidence" value="ECO:0000318"/>
    <property type="project" value="GO_Central"/>
</dbReference>
<keyword evidence="4 13" id="KW-0812">Transmembrane</keyword>
<keyword evidence="9 12" id="KW-0503">Monooxygenase</keyword>
<dbReference type="PANTHER" id="PTHR24282:SF196">
    <property type="entry name" value="CYTOCHROME P450 714C2"/>
    <property type="match status" value="1"/>
</dbReference>
<dbReference type="AlphaFoldDB" id="A0A2C9U2P4"/>
<dbReference type="PANTHER" id="PTHR24282">
    <property type="entry name" value="CYTOCHROME P450 FAMILY MEMBER"/>
    <property type="match status" value="1"/>
</dbReference>
<feature type="transmembrane region" description="Helical" evidence="13">
    <location>
        <begin position="9"/>
        <end position="29"/>
    </location>
</feature>
<evidence type="ECO:0000256" key="6">
    <source>
        <dbReference type="ARBA" id="ARBA00022989"/>
    </source>
</evidence>
<evidence type="ECO:0000256" key="11">
    <source>
        <dbReference type="PIRSR" id="PIRSR602401-1"/>
    </source>
</evidence>
<evidence type="ECO:0000313" key="14">
    <source>
        <dbReference type="EMBL" id="OAY23978.1"/>
    </source>
</evidence>
<dbReference type="InterPro" id="IPR002401">
    <property type="entry name" value="Cyt_P450_E_grp-I"/>
</dbReference>
<comment type="cofactor">
    <cofactor evidence="11">
        <name>heme</name>
        <dbReference type="ChEBI" id="CHEBI:30413"/>
    </cofactor>
</comment>
<feature type="binding site" description="axial binding residue" evidence="11">
    <location>
        <position position="480"/>
    </location>
    <ligand>
        <name>heme</name>
        <dbReference type="ChEBI" id="CHEBI:30413"/>
    </ligand>
    <ligandPart>
        <name>Fe</name>
        <dbReference type="ChEBI" id="CHEBI:18248"/>
    </ligandPart>
</feature>
<dbReference type="Gene3D" id="1.10.630.10">
    <property type="entry name" value="Cytochrome P450"/>
    <property type="match status" value="1"/>
</dbReference>
<keyword evidence="6 13" id="KW-1133">Transmembrane helix</keyword>
<dbReference type="OrthoDB" id="830015at2759"/>
<dbReference type="PRINTS" id="PR00385">
    <property type="entry name" value="P450"/>
</dbReference>
<evidence type="ECO:0000256" key="9">
    <source>
        <dbReference type="ARBA" id="ARBA00023033"/>
    </source>
</evidence>
<dbReference type="InterPro" id="IPR050665">
    <property type="entry name" value="Cytochrome_P450_Monooxygen"/>
</dbReference>
<evidence type="ECO:0000256" key="4">
    <source>
        <dbReference type="ARBA" id="ARBA00022692"/>
    </source>
</evidence>
<dbReference type="PROSITE" id="PS00086">
    <property type="entry name" value="CYTOCHROME_P450"/>
    <property type="match status" value="1"/>
</dbReference>
<dbReference type="InterPro" id="IPR036396">
    <property type="entry name" value="Cyt_P450_sf"/>
</dbReference>
<sequence>MEFQLDKKIAFPFLVIVFLGVVVRLYNGLVAKPNRLRSMLKKQGINGPPPTFLLGNIREIMKSLSSIEKNNDPPLTHNCAALTFPFFEQWFKEYGQVFVYSLGNLQIVNLHQPELVKEFTTCVSLDLGKTSLQLDDLGPLLGQGIVASNGAFWSHQRKIIAPELYMEKIKVFINRINHLVAKYLILKLLQGMVNLITESANALLNSWKSMIERDGGMADIKVDEGLGSFSADVISRACFGSNYYKGEKIFLKLKDLLKASSKKDLAVGIPGMRYLPTKSNREAWALEKEIRNLILKVVKERQEAADEKDLLQMILEGAKNSNLSREETDRFIVDNCKNVYMAGWETTTVSASWCLMLLAINQEWQDRVRAEVLEICGGSMLDSDMIRKMKLLNAVIHETLRLYPPVPVIAREALKDMKLGNINVPKGVNIWTTVLLLHTDPEIWGSDSYKFNPERFANGIAGVCKYPFFYMPFGVGPRVCLGQNLAIVELKIVLALILSNFSFTISPRYVHSPIFNLVIKPEHGVNLWVKKL</sequence>